<dbReference type="CDD" id="cd01823">
    <property type="entry name" value="SEST_like"/>
    <property type="match status" value="1"/>
</dbReference>
<gene>
    <name evidence="4" type="ORF">F5X71_17610</name>
</gene>
<proteinExistence type="predicted"/>
<dbReference type="Gene3D" id="3.40.50.1110">
    <property type="entry name" value="SGNH hydrolase"/>
    <property type="match status" value="1"/>
</dbReference>
<organism evidence="4 5">
    <name type="scientific">Nocardia brasiliensis</name>
    <dbReference type="NCBI Taxonomy" id="37326"/>
    <lineage>
        <taxon>Bacteria</taxon>
        <taxon>Bacillati</taxon>
        <taxon>Actinomycetota</taxon>
        <taxon>Actinomycetes</taxon>
        <taxon>Mycobacteriales</taxon>
        <taxon>Nocardiaceae</taxon>
        <taxon>Nocardia</taxon>
    </lineage>
</organism>
<sequence length="317" mass="32800">MLGFRCAGQLSGCGNRVGVSGDMVRGLSRVLSVGVALGTVSAWGGVPVASAAPAFGEYVALGDSWAADASLSQPTDEFVPLACGQSRGNYAKQVAAALAVPVFRDATCGAATTANMTAPQRLPLGVNPPQFDRLSASTDLVTLEIGGNDAGLAATVQTCLTSDPAVSPCLDSLVSGGVDQMSVNIEAAERRVTDVVTGIRARSPRARILLLDYFQGVRTGAGCFPLVPISDADADWLGRKLIELNAMLARVARATRIEFVDTYRTSGGHDACQPPGVRWVEGLVPFSSDPLGPAVPFHPNQLGADHQARSVLAALAE</sequence>
<dbReference type="PANTHER" id="PTHR37981">
    <property type="entry name" value="LIPASE 2"/>
    <property type="match status" value="1"/>
</dbReference>
<dbReference type="GO" id="GO:0019433">
    <property type="term" value="P:triglyceride catabolic process"/>
    <property type="evidence" value="ECO:0007669"/>
    <property type="project" value="TreeGrafter"/>
</dbReference>
<feature type="domain" description="SGNH hydrolase-type esterase" evidence="3">
    <location>
        <begin position="60"/>
        <end position="304"/>
    </location>
</feature>
<accession>A0A6G9XSL0</accession>
<dbReference type="PANTHER" id="PTHR37981:SF1">
    <property type="entry name" value="SGNH HYDROLASE-TYPE ESTERASE DOMAIN-CONTAINING PROTEIN"/>
    <property type="match status" value="1"/>
</dbReference>
<name>A0A6G9XSL0_NOCBR</name>
<dbReference type="EMBL" id="CP046171">
    <property type="protein sequence ID" value="QIS03895.1"/>
    <property type="molecule type" value="Genomic_DNA"/>
</dbReference>
<dbReference type="Proteomes" id="UP000501705">
    <property type="component" value="Chromosome"/>
</dbReference>
<dbReference type="InterPro" id="IPR013830">
    <property type="entry name" value="SGNH_hydro"/>
</dbReference>
<dbReference type="Pfam" id="PF13472">
    <property type="entry name" value="Lipase_GDSL_2"/>
    <property type="match status" value="1"/>
</dbReference>
<dbReference type="InterPro" id="IPR036514">
    <property type="entry name" value="SGNH_hydro_sf"/>
</dbReference>
<feature type="active site" evidence="1">
    <location>
        <position position="298"/>
    </location>
</feature>
<dbReference type="InterPro" id="IPR037460">
    <property type="entry name" value="SEST-like"/>
</dbReference>
<feature type="disulfide bond" evidence="2">
    <location>
        <begin position="223"/>
        <end position="272"/>
    </location>
</feature>
<feature type="disulfide bond" evidence="2">
    <location>
        <begin position="159"/>
        <end position="169"/>
    </location>
</feature>
<keyword evidence="2" id="KW-1015">Disulfide bond</keyword>
<evidence type="ECO:0000313" key="5">
    <source>
        <dbReference type="Proteomes" id="UP000501705"/>
    </source>
</evidence>
<dbReference type="SUPFAM" id="SSF52266">
    <property type="entry name" value="SGNH hydrolase"/>
    <property type="match status" value="1"/>
</dbReference>
<feature type="active site" description="Nucleophile" evidence="1">
    <location>
        <position position="64"/>
    </location>
</feature>
<protein>
    <submittedName>
        <fullName evidence="4">SGNH/GDSL hydrolase family protein</fullName>
    </submittedName>
</protein>
<feature type="disulfide bond" evidence="2">
    <location>
        <begin position="83"/>
        <end position="108"/>
    </location>
</feature>
<evidence type="ECO:0000256" key="2">
    <source>
        <dbReference type="PIRSR" id="PIRSR637460-2"/>
    </source>
</evidence>
<keyword evidence="4" id="KW-0378">Hydrolase</keyword>
<dbReference type="AlphaFoldDB" id="A0A6G9XSL0"/>
<evidence type="ECO:0000259" key="3">
    <source>
        <dbReference type="Pfam" id="PF13472"/>
    </source>
</evidence>
<evidence type="ECO:0000313" key="4">
    <source>
        <dbReference type="EMBL" id="QIS03895.1"/>
    </source>
</evidence>
<dbReference type="GO" id="GO:0004806">
    <property type="term" value="F:triacylglycerol lipase activity"/>
    <property type="evidence" value="ECO:0007669"/>
    <property type="project" value="TreeGrafter"/>
</dbReference>
<reference evidence="4 5" key="1">
    <citation type="journal article" date="2019" name="ACS Chem. Biol.">
        <title>Identification and Mobilization of a Cryptic Antibiotic Biosynthesis Gene Locus from a Human-Pathogenic Nocardia Isolate.</title>
        <authorList>
            <person name="Herisse M."/>
            <person name="Ishida K."/>
            <person name="Porter J.L."/>
            <person name="Howden B."/>
            <person name="Hertweck C."/>
            <person name="Stinear T.P."/>
            <person name="Pidot S.J."/>
        </authorList>
    </citation>
    <scope>NUCLEOTIDE SEQUENCE [LARGE SCALE GENOMIC DNA]</scope>
    <source>
        <strain evidence="4 5">AUSMDU00024985</strain>
    </source>
</reference>
<evidence type="ECO:0000256" key="1">
    <source>
        <dbReference type="PIRSR" id="PIRSR637460-1"/>
    </source>
</evidence>